<evidence type="ECO:0000256" key="1">
    <source>
        <dbReference type="SAM" id="Coils"/>
    </source>
</evidence>
<organism evidence="3 4">
    <name type="scientific">Plasmodium vivax Mauritania I</name>
    <dbReference type="NCBI Taxonomy" id="1035515"/>
    <lineage>
        <taxon>Eukaryota</taxon>
        <taxon>Sar</taxon>
        <taxon>Alveolata</taxon>
        <taxon>Apicomplexa</taxon>
        <taxon>Aconoidasida</taxon>
        <taxon>Haemosporida</taxon>
        <taxon>Plasmodiidae</taxon>
        <taxon>Plasmodium</taxon>
        <taxon>Plasmodium (Plasmodium)</taxon>
    </lineage>
</organism>
<feature type="coiled-coil region" evidence="1">
    <location>
        <begin position="439"/>
        <end position="473"/>
    </location>
</feature>
<keyword evidence="1" id="KW-0175">Coiled coil</keyword>
<evidence type="ECO:0000313" key="3">
    <source>
        <dbReference type="EMBL" id="KMZ95787.1"/>
    </source>
</evidence>
<feature type="compositionally biased region" description="Basic and acidic residues" evidence="2">
    <location>
        <begin position="748"/>
        <end position="778"/>
    </location>
</feature>
<dbReference type="AlphaFoldDB" id="A0A0J9TM23"/>
<feature type="compositionally biased region" description="Low complexity" evidence="2">
    <location>
        <begin position="853"/>
        <end position="862"/>
    </location>
</feature>
<feature type="compositionally biased region" description="Polar residues" evidence="2">
    <location>
        <begin position="985"/>
        <end position="997"/>
    </location>
</feature>
<feature type="region of interest" description="Disordered" evidence="2">
    <location>
        <begin position="292"/>
        <end position="339"/>
    </location>
</feature>
<feature type="compositionally biased region" description="Polar residues" evidence="2">
    <location>
        <begin position="729"/>
        <end position="743"/>
    </location>
</feature>
<dbReference type="OrthoDB" id="377880at2759"/>
<dbReference type="Proteomes" id="UP000053776">
    <property type="component" value="Unassembled WGS sequence"/>
</dbReference>
<feature type="compositionally biased region" description="Polar residues" evidence="2">
    <location>
        <begin position="657"/>
        <end position="674"/>
    </location>
</feature>
<feature type="compositionally biased region" description="Low complexity" evidence="2">
    <location>
        <begin position="312"/>
        <end position="330"/>
    </location>
</feature>
<accession>A0A0J9TM23</accession>
<evidence type="ECO:0000313" key="4">
    <source>
        <dbReference type="Proteomes" id="UP000053776"/>
    </source>
</evidence>
<feature type="compositionally biased region" description="Polar residues" evidence="2">
    <location>
        <begin position="1015"/>
        <end position="1029"/>
    </location>
</feature>
<dbReference type="EMBL" id="KQ234971">
    <property type="protein sequence ID" value="KMZ95787.1"/>
    <property type="molecule type" value="Genomic_DNA"/>
</dbReference>
<reference evidence="3 4" key="1">
    <citation type="submission" date="2011-08" db="EMBL/GenBank/DDBJ databases">
        <title>The Genome Sequence of Plasmodium vivax Mauritania I.</title>
        <authorList>
            <consortium name="The Broad Institute Genome Sequencing Platform"/>
            <consortium name="The Broad Institute Genome Sequencing Center for Infectious Disease"/>
            <person name="Neafsey D."/>
            <person name="Carlton J."/>
            <person name="Barnwell J."/>
            <person name="Collins W."/>
            <person name="Escalante A."/>
            <person name="Mullikin J."/>
            <person name="Saul A."/>
            <person name="Guigo R."/>
            <person name="Camara F."/>
            <person name="Young S.K."/>
            <person name="Zeng Q."/>
            <person name="Gargeya S."/>
            <person name="Fitzgerald M."/>
            <person name="Haas B."/>
            <person name="Abouelleil A."/>
            <person name="Alvarado L."/>
            <person name="Arachchi H.M."/>
            <person name="Berlin A."/>
            <person name="Brown A."/>
            <person name="Chapman S.B."/>
            <person name="Chen Z."/>
            <person name="Dunbar C."/>
            <person name="Freedman E."/>
            <person name="Gearin G."/>
            <person name="Gellesch M."/>
            <person name="Goldberg J."/>
            <person name="Griggs A."/>
            <person name="Gujja S."/>
            <person name="Heiman D."/>
            <person name="Howarth C."/>
            <person name="Larson L."/>
            <person name="Lui A."/>
            <person name="MacDonald P.J.P."/>
            <person name="Montmayeur A."/>
            <person name="Murphy C."/>
            <person name="Neiman D."/>
            <person name="Pearson M."/>
            <person name="Priest M."/>
            <person name="Roberts A."/>
            <person name="Saif S."/>
            <person name="Shea T."/>
            <person name="Shenoy N."/>
            <person name="Sisk P."/>
            <person name="Stolte C."/>
            <person name="Sykes S."/>
            <person name="Wortman J."/>
            <person name="Nusbaum C."/>
            <person name="Birren B."/>
        </authorList>
    </citation>
    <scope>NUCLEOTIDE SEQUENCE [LARGE SCALE GENOMIC DNA]</scope>
    <source>
        <strain evidence="3 4">Mauritania I</strain>
    </source>
</reference>
<proteinExistence type="predicted"/>
<sequence>MTAIDWKGHTPKISAHIHAHIHTYICAHADEPPTRRKSRTPRCPFLQFRAPHFLQLTESNMLKKKKDANVKEKLKTTTNGMSYKNWEKNPKAEVLDKEEDFKHLEEKEHEIEKISRRIYEENSKIKKINLHHKIIKEEFEKKQLIDQSDKKKKNTPDYYKKITTKLQNNINNVEEYINNITNDINILKSSIDDERNERIIYNNNMKILVNEYNTLKKNISNLTTQEKEQNAQNEKLKVELNELIKEKDTLEKKHREDFKMLQQKLKEQKILSSEQKIHELIKMKYTCKERRNNKAAEGSEDELARRNERHATSTTTSNNNSNDNSSRNPSGEVNAPNDSSYLLEEADYEDEKKKKLNAKIILLKKLCLRILFINEYQKQNIKKLEENIENMNKAINSISMLTSKKGDFDHIIINLNASKEKNYSLISRINLLNYETNVLTKLNKKMKEKFKNINLQNDEMVNLKKEITNKMNDKMTHIKTSLLNNQETCKLKKKCFHDCVMYLKCLYDFIKQFENMNNKLNLRTQIINREKNFHFNYIHKYNEEILVDENHLNDFLIFIEKYIYALNFYLPSPTFNYKNFIIENPNFDVLGSALPAPSLNSASNENAHLDTLNCVTSENELGPSEGGSPQEDEKFTNEPLSEGSINLHPPSGDDPLNDTSQGGDQLASIPTQGDQQEEAHQEEALKKEEENQKEETHQQEEAHQKEEENQKEETHQQEGAHQKEEELNDNQIDQHPAANSQMGNPIAEVEKEDHKLEEGAKEEEEKNAMEEEQPKGEEPQSETKLSDNVEGENGQHGNDLPSGVNEGDPSEGAPKEGSSPGEQKEDESTPNEEEVKVPDEDKVNVLDEEEAKVPNVEEVNVPGEEEMKVSGEEEMKVPNEEEIKVSGEEEMKVPIEEEIKVPDEEEVKVPDEDKANVPDEDKANVPDEEEVKVPDEDKANVPDEDKANVPDEEEVKVPDEDKANVPDEDKANVPDEDKANVPGEEQSNAPNAEQESSPNVEEVNTPVEEPMDAPTDTQQTSPNAPSEAQATPAVADIEGDNQNYNLNHFNSRSIEYDKLKEEVPTELLMKKYDSKKNSTAAN</sequence>
<protein>
    <submittedName>
        <fullName evidence="3">Uncharacterized protein</fullName>
    </submittedName>
</protein>
<feature type="region of interest" description="Disordered" evidence="2">
    <location>
        <begin position="617"/>
        <end position="1046"/>
    </location>
</feature>
<feature type="coiled-coil region" evidence="1">
    <location>
        <begin position="177"/>
        <end position="253"/>
    </location>
</feature>
<feature type="compositionally biased region" description="Basic and acidic residues" evidence="2">
    <location>
        <begin position="677"/>
        <end position="725"/>
    </location>
</feature>
<evidence type="ECO:0000256" key="2">
    <source>
        <dbReference type="SAM" id="MobiDB-lite"/>
    </source>
</evidence>
<feature type="compositionally biased region" description="Basic and acidic residues" evidence="2">
    <location>
        <begin position="865"/>
        <end position="979"/>
    </location>
</feature>
<feature type="compositionally biased region" description="Basic and acidic residues" evidence="2">
    <location>
        <begin position="822"/>
        <end position="845"/>
    </location>
</feature>
<gene>
    <name evidence="3" type="ORF">PVMG_03861</name>
</gene>
<feature type="compositionally biased region" description="Low complexity" evidence="2">
    <location>
        <begin position="998"/>
        <end position="1008"/>
    </location>
</feature>
<feature type="coiled-coil region" evidence="1">
    <location>
        <begin position="374"/>
        <end position="401"/>
    </location>
</feature>
<name>A0A0J9TM23_PLAVI</name>
<feature type="compositionally biased region" description="Basic and acidic residues" evidence="2">
    <location>
        <begin position="302"/>
        <end position="311"/>
    </location>
</feature>